<comment type="caution">
    <text evidence="1">The sequence shown here is derived from an EMBL/GenBank/DDBJ whole genome shotgun (WGS) entry which is preliminary data.</text>
</comment>
<sequence>MNVSKSRSLQKLFCKPNKLTKLDVRKNKKLTAKGGIIDADKGVKIIKM</sequence>
<dbReference type="AlphaFoldDB" id="A0AAI9K3Y4"/>
<evidence type="ECO:0000313" key="2">
    <source>
        <dbReference type="Proteomes" id="UP000660047"/>
    </source>
</evidence>
<evidence type="ECO:0000313" key="1">
    <source>
        <dbReference type="EMBL" id="GFO95265.1"/>
    </source>
</evidence>
<gene>
    <name evidence="1" type="ORF">COEU31_23110</name>
</gene>
<accession>A0AAI9K3Y4</accession>
<protein>
    <submittedName>
        <fullName evidence="1">Uncharacterized protein</fullName>
    </submittedName>
</protein>
<dbReference type="EMBL" id="BLYL01000016">
    <property type="protein sequence ID" value="GFO95265.1"/>
    <property type="molecule type" value="Genomic_DNA"/>
</dbReference>
<name>A0AAI9K3Y4_9FIRM</name>
<dbReference type="Proteomes" id="UP000660047">
    <property type="component" value="Unassembled WGS sequence"/>
</dbReference>
<organism evidence="1 2">
    <name type="scientific">Coprococcus eutactus</name>
    <dbReference type="NCBI Taxonomy" id="33043"/>
    <lineage>
        <taxon>Bacteria</taxon>
        <taxon>Bacillati</taxon>
        <taxon>Bacillota</taxon>
        <taxon>Clostridia</taxon>
        <taxon>Lachnospirales</taxon>
        <taxon>Lachnospiraceae</taxon>
        <taxon>Coprococcus</taxon>
    </lineage>
</organism>
<proteinExistence type="predicted"/>
<reference evidence="1" key="1">
    <citation type="submission" date="2020-06" db="EMBL/GenBank/DDBJ databases">
        <title>Characterization of fructooligosaccharide metabolism and fructooligosaccharide-degrading enzymes in human commensal butyrate producers.</title>
        <authorList>
            <person name="Tanno H."/>
            <person name="Fujii T."/>
            <person name="Hirano K."/>
            <person name="Maeno S."/>
            <person name="Tonozuka T."/>
            <person name="Sakamoto M."/>
            <person name="Ohkuma M."/>
            <person name="Tochio T."/>
            <person name="Endo A."/>
        </authorList>
    </citation>
    <scope>NUCLEOTIDE SEQUENCE</scope>
    <source>
        <strain evidence="1">JCM 31265</strain>
    </source>
</reference>